<keyword evidence="1" id="KW-0540">Nuclease</keyword>
<dbReference type="Pfam" id="PF09518">
    <property type="entry name" value="RE_HindIII"/>
    <property type="match status" value="1"/>
</dbReference>
<keyword evidence="2" id="KW-1185">Reference proteome</keyword>
<sequence>MDSKNQKSERKIWVNVESVENELKREIKQFGSDVLIDHLRLCGNIPEEYKHDSSEEKLYSKYTDSLLSFTYNEMGLTSIVLTEKSNSADVEAVAKNYSFVADAKVFRLSRTAKNQKDFKIQALDNWKRGKPYAMVVAPIYQLPTRKSQIYEQASSRNVCIVTYSHLSLFVNYARREGKSKAEELLNQIFTTIPALNPSTSAVDYWLAVNKTILSFSSIIDELWKLEKEAATESTRIAKNEGIRFLASEREKIMRMNREEAVMELIKVSKIDSKINKIQSIGDSNLFAIK</sequence>
<comment type="caution">
    <text evidence="1">The sequence shown here is derived from an EMBL/GenBank/DDBJ whole genome shotgun (WGS) entry which is preliminary data.</text>
</comment>
<gene>
    <name evidence="1" type="ORF">AAEJ74_15855</name>
</gene>
<keyword evidence="1" id="KW-0378">Hydrolase</keyword>
<dbReference type="GO" id="GO:0016787">
    <property type="term" value="F:hydrolase activity"/>
    <property type="evidence" value="ECO:0007669"/>
    <property type="project" value="UniProtKB-KW"/>
</dbReference>
<accession>A0ABU9ENY5</accession>
<dbReference type="GO" id="GO:0004519">
    <property type="term" value="F:endonuclease activity"/>
    <property type="evidence" value="ECO:0007669"/>
    <property type="project" value="UniProtKB-KW"/>
</dbReference>
<dbReference type="InterPro" id="IPR019043">
    <property type="entry name" value="Restrct_endonuc_II_HindIII"/>
</dbReference>
<reference evidence="1 2" key="1">
    <citation type="journal article" date="2024" name="Front. Microbiol.">
        <title>Transcriptomic insights into the dominance of two phototrophs throughout the water column of a tropical hypersaline-alkaline crater lake (Dziani Dzaha, Mayotte).</title>
        <authorList>
            <person name="Duperron S."/>
            <person name="Halary S."/>
            <person name="Bouly J.-P."/>
            <person name="Roussel T."/>
            <person name="Hugoni M."/>
            <person name="Bruto M."/>
            <person name="Oger P."/>
            <person name="Duval C."/>
            <person name="Woo A."/>
            <person name="Jezequiel D."/>
            <person name="Ader M."/>
            <person name="Leboulanger C."/>
            <person name="Agogue H."/>
            <person name="Grossi V."/>
            <person name="Trousselier M."/>
            <person name="Bernard C."/>
        </authorList>
    </citation>
    <scope>NUCLEOTIDE SEQUENCE [LARGE SCALE GENOMIC DNA]</scope>
    <source>
        <strain evidence="1 2">PMC 851.14</strain>
    </source>
</reference>
<proteinExistence type="predicted"/>
<evidence type="ECO:0000313" key="1">
    <source>
        <dbReference type="EMBL" id="MEK9513099.1"/>
    </source>
</evidence>
<dbReference type="Gene3D" id="6.10.250.1510">
    <property type="match status" value="1"/>
</dbReference>
<protein>
    <submittedName>
        <fullName evidence="1">HindIII family type II restriction endonuclease</fullName>
        <ecNumber evidence="1">3.1.21.-</ecNumber>
    </submittedName>
</protein>
<dbReference type="InterPro" id="IPR038373">
    <property type="entry name" value="Restrct_endonuc_II_HindIII_sf"/>
</dbReference>
<keyword evidence="1" id="KW-0255">Endonuclease</keyword>
<name>A0ABU9ENY5_LIMFS</name>
<evidence type="ECO:0000313" key="2">
    <source>
        <dbReference type="Proteomes" id="UP001387447"/>
    </source>
</evidence>
<dbReference type="EMBL" id="JBBWYZ010000012">
    <property type="protein sequence ID" value="MEK9513099.1"/>
    <property type="molecule type" value="Genomic_DNA"/>
</dbReference>
<dbReference type="Gene3D" id="3.40.91.70">
    <property type="entry name" value="Type II restriction endonuclease, HindIII"/>
    <property type="match status" value="1"/>
</dbReference>
<dbReference type="Proteomes" id="UP001387447">
    <property type="component" value="Unassembled WGS sequence"/>
</dbReference>
<organism evidence="1 2">
    <name type="scientific">Limnospira fusiformis PMC 851.14</name>
    <dbReference type="NCBI Taxonomy" id="2219512"/>
    <lineage>
        <taxon>Bacteria</taxon>
        <taxon>Bacillati</taxon>
        <taxon>Cyanobacteriota</taxon>
        <taxon>Cyanophyceae</taxon>
        <taxon>Oscillatoriophycideae</taxon>
        <taxon>Oscillatoriales</taxon>
        <taxon>Sirenicapillariaceae</taxon>
        <taxon>Limnospira</taxon>
    </lineage>
</organism>
<dbReference type="EC" id="3.1.21.-" evidence="1"/>